<keyword evidence="2" id="KW-0862">Zinc</keyword>
<feature type="region of interest" description="Disordered" evidence="6">
    <location>
        <begin position="110"/>
        <end position="129"/>
    </location>
</feature>
<dbReference type="SUPFAM" id="SSF57701">
    <property type="entry name" value="Zn2/Cys6 DNA-binding domain"/>
    <property type="match status" value="1"/>
</dbReference>
<evidence type="ECO:0000313" key="9">
    <source>
        <dbReference type="Proteomes" id="UP001629113"/>
    </source>
</evidence>
<evidence type="ECO:0000256" key="3">
    <source>
        <dbReference type="ARBA" id="ARBA00023015"/>
    </source>
</evidence>
<dbReference type="Proteomes" id="UP001629113">
    <property type="component" value="Unassembled WGS sequence"/>
</dbReference>
<dbReference type="CDD" id="cd00067">
    <property type="entry name" value="GAL4"/>
    <property type="match status" value="1"/>
</dbReference>
<evidence type="ECO:0000256" key="6">
    <source>
        <dbReference type="SAM" id="MobiDB-lite"/>
    </source>
</evidence>
<evidence type="ECO:0000256" key="4">
    <source>
        <dbReference type="ARBA" id="ARBA00023163"/>
    </source>
</evidence>
<protein>
    <submittedName>
        <fullName evidence="8">Cytochrome p450</fullName>
    </submittedName>
</protein>
<evidence type="ECO:0000256" key="5">
    <source>
        <dbReference type="ARBA" id="ARBA00023242"/>
    </source>
</evidence>
<evidence type="ECO:0000256" key="2">
    <source>
        <dbReference type="ARBA" id="ARBA00022833"/>
    </source>
</evidence>
<dbReference type="PANTHER" id="PTHR47660">
    <property type="entry name" value="TRANSCRIPTION FACTOR WITH C2H2 AND ZN(2)-CYS(6) DNA BINDING DOMAIN (EUROFUNG)-RELATED-RELATED"/>
    <property type="match status" value="1"/>
</dbReference>
<dbReference type="SMART" id="SM00066">
    <property type="entry name" value="GAL4"/>
    <property type="match status" value="1"/>
</dbReference>
<keyword evidence="1" id="KW-0479">Metal-binding</keyword>
<feature type="region of interest" description="Disordered" evidence="6">
    <location>
        <begin position="1"/>
        <end position="24"/>
    </location>
</feature>
<dbReference type="InterPro" id="IPR001138">
    <property type="entry name" value="Zn2Cys6_DnaBD"/>
</dbReference>
<gene>
    <name evidence="8" type="ORF">PVAG01_11189</name>
</gene>
<dbReference type="EMBL" id="JBFCZG010000011">
    <property type="protein sequence ID" value="KAL3417189.1"/>
    <property type="molecule type" value="Genomic_DNA"/>
</dbReference>
<name>A0ABR4P1K7_9HELO</name>
<keyword evidence="3" id="KW-0805">Transcription regulation</keyword>
<comment type="caution">
    <text evidence="8">The sequence shown here is derived from an EMBL/GenBank/DDBJ whole genome shotgun (WGS) entry which is preliminary data.</text>
</comment>
<evidence type="ECO:0000259" key="7">
    <source>
        <dbReference type="PROSITE" id="PS00463"/>
    </source>
</evidence>
<accession>A0ABR4P1K7</accession>
<keyword evidence="5" id="KW-0539">Nucleus</keyword>
<dbReference type="Pfam" id="PF04082">
    <property type="entry name" value="Fungal_trans"/>
    <property type="match status" value="1"/>
</dbReference>
<keyword evidence="9" id="KW-1185">Reference proteome</keyword>
<evidence type="ECO:0000256" key="1">
    <source>
        <dbReference type="ARBA" id="ARBA00022723"/>
    </source>
</evidence>
<organism evidence="8 9">
    <name type="scientific">Phlyctema vagabunda</name>
    <dbReference type="NCBI Taxonomy" id="108571"/>
    <lineage>
        <taxon>Eukaryota</taxon>
        <taxon>Fungi</taxon>
        <taxon>Dikarya</taxon>
        <taxon>Ascomycota</taxon>
        <taxon>Pezizomycotina</taxon>
        <taxon>Leotiomycetes</taxon>
        <taxon>Helotiales</taxon>
        <taxon>Dermateaceae</taxon>
        <taxon>Phlyctema</taxon>
    </lineage>
</organism>
<proteinExistence type="predicted"/>
<dbReference type="Gene3D" id="4.10.240.10">
    <property type="entry name" value="Zn(2)-C6 fungal-type DNA-binding domain"/>
    <property type="match status" value="1"/>
</dbReference>
<feature type="compositionally biased region" description="Basic and acidic residues" evidence="6">
    <location>
        <begin position="1"/>
        <end position="12"/>
    </location>
</feature>
<dbReference type="InterPro" id="IPR007219">
    <property type="entry name" value="XnlR_reg_dom"/>
</dbReference>
<keyword evidence="4" id="KW-0804">Transcription</keyword>
<dbReference type="PANTHER" id="PTHR47660:SF2">
    <property type="entry name" value="TRANSCRIPTION FACTOR WITH C2H2 AND ZN(2)-CYS(6) DNA BINDING DOMAIN (EUROFUNG)"/>
    <property type="match status" value="1"/>
</dbReference>
<sequence length="831" mass="92268">MSSAELRAHVETHSASSKNPRKRRLASVAPRASQACQACAASKVKCDDLDICRRCQKKGIDCIRSHLASIASRRQSTNISGVEVPGNRSADTLAATPSINICPNDTIREASAQGERQKSTPPDIGNQDTETQRAEFAYSSELNFPGIETLPGLSFTPEQFDEHLQTIDSFNIWNTIVTADSWGNSLDSCLGPNFHATERSVAETEHGAFVAQLSGPPIPTAMRPVSRDGEITGDITNAYTASLGSWHPEYQDYLVIEENDLFSSSINSLDDDDFSDVEDQHILNEKLTFRARDLILMMVSDSVMPTNVPACIMAFPALEILERFAQVFLSWHRTELGTFIHVPTFRPLDCDAILLTACVSSGAVRSRNSSIRKFGFALMDVVQIQLSRMAEKTGILTRKLPYLQAFLLQLQVGLWSGNKRKVEMAGGFVGILVNMLRTGARFSQFSYSNVVPSVEDRGSKLESKWRKWAEEESFKRLILRLYIHCSEESILKASIAPISYAELQILIPEAERLWSATTPTEWKELYLRNDSRSSQRLSLHNCLASPARLKLFASVQDSELAFETVIHCISGMILEARQRHMALDGVANIGEHLDALPEVNQESHILRLMNQTRLIWEGGDLSGTSCTILIELQCMHITVPFHQVELLLGKEGQQSSRQAYTVVRQWRGSRLARRAVWHAGQVLQAIRSLSPGNLPDFYAIATYQATVCLWTYGNVTPADQSSDIVDLSVHEIPDTDRPSGEVIIDSAESIETQKWISHNRGIPVMSKSSPVSGLVDRDGRGVENIPLTATAELIGHSIELLLEKFTGIGYHVPIVDNLCPFLRVLGKHEQS</sequence>
<dbReference type="InterPro" id="IPR036864">
    <property type="entry name" value="Zn2-C6_fun-type_DNA-bd_sf"/>
</dbReference>
<evidence type="ECO:0000313" key="8">
    <source>
        <dbReference type="EMBL" id="KAL3417189.1"/>
    </source>
</evidence>
<dbReference type="PROSITE" id="PS00463">
    <property type="entry name" value="ZN2_CY6_FUNGAL_1"/>
    <property type="match status" value="1"/>
</dbReference>
<feature type="domain" description="Zn(2)-C6 fungal-type" evidence="7">
    <location>
        <begin position="35"/>
        <end position="62"/>
    </location>
</feature>
<reference evidence="8 9" key="1">
    <citation type="submission" date="2024-06" db="EMBL/GenBank/DDBJ databases">
        <title>Complete genome of Phlyctema vagabunda strain 19-DSS-EL-015.</title>
        <authorList>
            <person name="Fiorenzani C."/>
        </authorList>
    </citation>
    <scope>NUCLEOTIDE SEQUENCE [LARGE SCALE GENOMIC DNA]</scope>
    <source>
        <strain evidence="8 9">19-DSS-EL-015</strain>
    </source>
</reference>